<gene>
    <name evidence="3" type="ORF">FPE_LOCUS19059</name>
</gene>
<feature type="signal peptide" evidence="2">
    <location>
        <begin position="1"/>
        <end position="20"/>
    </location>
</feature>
<evidence type="ECO:0000313" key="4">
    <source>
        <dbReference type="Proteomes" id="UP000834106"/>
    </source>
</evidence>
<dbReference type="Proteomes" id="UP000834106">
    <property type="component" value="Chromosome 11"/>
</dbReference>
<dbReference type="PANTHER" id="PTHR37371">
    <property type="entry name" value="OS08G0180400 PROTEIN"/>
    <property type="match status" value="1"/>
</dbReference>
<keyword evidence="2" id="KW-0732">Signal</keyword>
<keyword evidence="4" id="KW-1185">Reference proteome</keyword>
<feature type="chain" id="PRO_5041938631" evidence="2">
    <location>
        <begin position="21"/>
        <end position="99"/>
    </location>
</feature>
<evidence type="ECO:0000256" key="2">
    <source>
        <dbReference type="SAM" id="SignalP"/>
    </source>
</evidence>
<name>A0AAD1ZLJ3_9LAMI</name>
<sequence>MLLPCFYMFLLLETFQQLQKQSCQQVMDEAEKEYKKMSERINEGQDAMKASYAEFIEAAQASASRLLKTSIPELSQSFENLTDGIFTLWNNFLGIAGWF</sequence>
<dbReference type="EMBL" id="OU503046">
    <property type="protein sequence ID" value="CAI9771629.1"/>
    <property type="molecule type" value="Genomic_DNA"/>
</dbReference>
<reference evidence="3" key="1">
    <citation type="submission" date="2023-05" db="EMBL/GenBank/DDBJ databases">
        <authorList>
            <person name="Huff M."/>
        </authorList>
    </citation>
    <scope>NUCLEOTIDE SEQUENCE</scope>
</reference>
<dbReference type="PANTHER" id="PTHR37371:SF1">
    <property type="entry name" value="KINESIN-LIKE PROTEIN"/>
    <property type="match status" value="1"/>
</dbReference>
<evidence type="ECO:0000313" key="3">
    <source>
        <dbReference type="EMBL" id="CAI9771629.1"/>
    </source>
</evidence>
<evidence type="ECO:0000256" key="1">
    <source>
        <dbReference type="SAM" id="Coils"/>
    </source>
</evidence>
<feature type="coiled-coil region" evidence="1">
    <location>
        <begin position="20"/>
        <end position="47"/>
    </location>
</feature>
<proteinExistence type="predicted"/>
<dbReference type="AlphaFoldDB" id="A0AAD1ZLJ3"/>
<keyword evidence="1" id="KW-0175">Coiled coil</keyword>
<protein>
    <submittedName>
        <fullName evidence="3">Uncharacterized protein</fullName>
    </submittedName>
</protein>
<organism evidence="3 4">
    <name type="scientific">Fraxinus pennsylvanica</name>
    <dbReference type="NCBI Taxonomy" id="56036"/>
    <lineage>
        <taxon>Eukaryota</taxon>
        <taxon>Viridiplantae</taxon>
        <taxon>Streptophyta</taxon>
        <taxon>Embryophyta</taxon>
        <taxon>Tracheophyta</taxon>
        <taxon>Spermatophyta</taxon>
        <taxon>Magnoliopsida</taxon>
        <taxon>eudicotyledons</taxon>
        <taxon>Gunneridae</taxon>
        <taxon>Pentapetalae</taxon>
        <taxon>asterids</taxon>
        <taxon>lamiids</taxon>
        <taxon>Lamiales</taxon>
        <taxon>Oleaceae</taxon>
        <taxon>Oleeae</taxon>
        <taxon>Fraxinus</taxon>
    </lineage>
</organism>
<accession>A0AAD1ZLJ3</accession>